<accession>A0A3B4BTK2</accession>
<evidence type="ECO:0000256" key="1">
    <source>
        <dbReference type="SAM" id="MobiDB-lite"/>
    </source>
</evidence>
<dbReference type="GO" id="GO:0004672">
    <property type="term" value="F:protein kinase activity"/>
    <property type="evidence" value="ECO:0007669"/>
    <property type="project" value="InterPro"/>
</dbReference>
<dbReference type="RefSeq" id="XP_017581100.1">
    <property type="nucleotide sequence ID" value="XM_017725611.2"/>
</dbReference>
<sequence>MLLHYCPHCGSKVQSGFKFCPCCGEKLPCLVNSAGTADAEAAVVSDPVPHGSLHSLPPGPHSVLSALSGSAGAVEASASSSLTRSPIFRSTRQTATKMTSSPATPPKAVKHTDRRALTSPRKRKASPKVQEEEEPKEVSSSSAQTSPSGQKSLTSPRKRKASPKVQEEAELQKVSLPPAQTPPSAKGKAKRAKRLCVVEPVQEGVEFCDQSGKKWKLVKLLFQTDVELTYGVQQVSLGTSSEAWKHILRLGAKEGQLFNEQNFLQRAAKPATVEKWMKKLSMDFLGIPSCVGFGLHDTYRFLIFPDMGQTLQSVMDTELKCLPEKAVLQLALRLLDALEFVHESEYTHADIHAGNIYISTVGHSQVFLSGFGHAFRFCPGGNHVEYREGSRTPHQGNLNFISLDSHKGAGPSRRSDLQSLGYCLLSWITGILPWSDATQSSSAVSAEKERYMTDVLGLVSSCFKKRRVSGVLQSYLSQAMGLHYTEKPDYSLLKAGLNEALQKMGGTLGEPLIFR</sequence>
<evidence type="ECO:0000313" key="4">
    <source>
        <dbReference type="Proteomes" id="UP001501920"/>
    </source>
</evidence>
<evidence type="ECO:0000313" key="3">
    <source>
        <dbReference type="Ensembl" id="ENSPNAP00000001854.1"/>
    </source>
</evidence>
<gene>
    <name evidence="3" type="primary">VRK3</name>
</gene>
<dbReference type="GO" id="GO:0005524">
    <property type="term" value="F:ATP binding"/>
    <property type="evidence" value="ECO:0007669"/>
    <property type="project" value="InterPro"/>
</dbReference>
<reference evidence="3 4" key="1">
    <citation type="submission" date="2020-10" db="EMBL/GenBank/DDBJ databases">
        <title>Pygocentrus nattereri (red-bellied piranha) genome, fPygNat1, primary haplotype.</title>
        <authorList>
            <person name="Myers G."/>
            <person name="Meyer A."/>
            <person name="Karagic N."/>
            <person name="Pippel M."/>
            <person name="Winkler S."/>
            <person name="Tracey A."/>
            <person name="Wood J."/>
            <person name="Formenti G."/>
            <person name="Howe K."/>
            <person name="Fedrigo O."/>
            <person name="Jarvis E.D."/>
        </authorList>
    </citation>
    <scope>NUCLEOTIDE SEQUENCE [LARGE SCALE GENOMIC DNA]</scope>
</reference>
<dbReference type="PANTHER" id="PTHR11909">
    <property type="entry name" value="CASEIN KINASE-RELATED"/>
    <property type="match status" value="1"/>
</dbReference>
<organism evidence="3 4">
    <name type="scientific">Pygocentrus nattereri</name>
    <name type="common">Red-bellied piranha</name>
    <dbReference type="NCBI Taxonomy" id="42514"/>
    <lineage>
        <taxon>Eukaryota</taxon>
        <taxon>Metazoa</taxon>
        <taxon>Chordata</taxon>
        <taxon>Craniata</taxon>
        <taxon>Vertebrata</taxon>
        <taxon>Euteleostomi</taxon>
        <taxon>Actinopterygii</taxon>
        <taxon>Neopterygii</taxon>
        <taxon>Teleostei</taxon>
        <taxon>Ostariophysi</taxon>
        <taxon>Characiformes</taxon>
        <taxon>Characoidei</taxon>
        <taxon>Pygocentrus</taxon>
    </lineage>
</organism>
<dbReference type="GeneID" id="108444434"/>
<feature type="domain" description="Protein kinase" evidence="2">
    <location>
        <begin position="215"/>
        <end position="501"/>
    </location>
</feature>
<dbReference type="SUPFAM" id="SSF56112">
    <property type="entry name" value="Protein kinase-like (PK-like)"/>
    <property type="match status" value="1"/>
</dbReference>
<dbReference type="PROSITE" id="PS50011">
    <property type="entry name" value="PROTEIN_KINASE_DOM"/>
    <property type="match status" value="1"/>
</dbReference>
<dbReference type="Ensembl" id="ENSPNAT00000011437.2">
    <property type="protein sequence ID" value="ENSPNAP00000001854.1"/>
    <property type="gene ID" value="ENSPNAG00000000967.2"/>
</dbReference>
<dbReference type="InterPro" id="IPR000719">
    <property type="entry name" value="Prot_kinase_dom"/>
</dbReference>
<feature type="region of interest" description="Disordered" evidence="1">
    <location>
        <begin position="76"/>
        <end position="189"/>
    </location>
</feature>
<feature type="compositionally biased region" description="Polar residues" evidence="1">
    <location>
        <begin position="82"/>
        <end position="102"/>
    </location>
</feature>
<dbReference type="InterPro" id="IPR011009">
    <property type="entry name" value="Kinase-like_dom_sf"/>
</dbReference>
<reference evidence="3" key="3">
    <citation type="submission" date="2025-09" db="UniProtKB">
        <authorList>
            <consortium name="Ensembl"/>
        </authorList>
    </citation>
    <scope>IDENTIFICATION</scope>
</reference>
<dbReference type="OMA" id="CVGFGPH"/>
<feature type="compositionally biased region" description="Low complexity" evidence="1">
    <location>
        <begin position="138"/>
        <end position="152"/>
    </location>
</feature>
<dbReference type="AlphaFoldDB" id="A0A3B4BTK2"/>
<dbReference type="GeneTree" id="ENSGT00940000158111"/>
<dbReference type="OrthoDB" id="2687620at2759"/>
<evidence type="ECO:0000259" key="2">
    <source>
        <dbReference type="PROSITE" id="PS50011"/>
    </source>
</evidence>
<proteinExistence type="predicted"/>
<keyword evidence="4" id="KW-1185">Reference proteome</keyword>
<reference evidence="3" key="2">
    <citation type="submission" date="2025-08" db="UniProtKB">
        <authorList>
            <consortium name="Ensembl"/>
        </authorList>
    </citation>
    <scope>IDENTIFICATION</scope>
</reference>
<dbReference type="SMART" id="SM00220">
    <property type="entry name" value="S_TKc"/>
    <property type="match status" value="1"/>
</dbReference>
<dbReference type="Proteomes" id="UP001501920">
    <property type="component" value="Chromosome 15"/>
</dbReference>
<name>A0A3B4BTK2_PYGNA</name>
<dbReference type="InterPro" id="IPR050235">
    <property type="entry name" value="CK1_Ser-Thr_kinase"/>
</dbReference>
<dbReference type="CTD" id="51231"/>
<protein>
    <recommendedName>
        <fullName evidence="2">Protein kinase domain-containing protein</fullName>
    </recommendedName>
</protein>
<dbReference type="Pfam" id="PF00069">
    <property type="entry name" value="Pkinase"/>
    <property type="match status" value="1"/>
</dbReference>
<dbReference type="Gene3D" id="1.10.510.10">
    <property type="entry name" value="Transferase(Phosphotransferase) domain 1"/>
    <property type="match status" value="1"/>
</dbReference>
<dbReference type="STRING" id="42514.ENSPNAP00000001854"/>